<comment type="caution">
    <text evidence="7">The sequence shown here is derived from an EMBL/GenBank/DDBJ whole genome shotgun (WGS) entry which is preliminary data.</text>
</comment>
<comment type="subcellular location">
    <subcellularLocation>
        <location evidence="1">Nucleus</location>
    </subcellularLocation>
</comment>
<dbReference type="GO" id="GO:0003676">
    <property type="term" value="F:nucleic acid binding"/>
    <property type="evidence" value="ECO:0007669"/>
    <property type="project" value="InterPro"/>
</dbReference>
<name>A0A8H7QSW9_9FUNG</name>
<dbReference type="InterPro" id="IPR007042">
    <property type="entry name" value="SERRATE/Ars2_C"/>
</dbReference>
<dbReference type="InterPro" id="IPR013087">
    <property type="entry name" value="Znf_C2H2_type"/>
</dbReference>
<feature type="compositionally biased region" description="Acidic residues" evidence="5">
    <location>
        <begin position="1"/>
        <end position="10"/>
    </location>
</feature>
<dbReference type="InterPro" id="IPR035979">
    <property type="entry name" value="RBD_domain_sf"/>
</dbReference>
<reference evidence="7" key="1">
    <citation type="submission" date="2020-12" db="EMBL/GenBank/DDBJ databases">
        <title>Metabolic potential, ecology and presence of endohyphal bacteria is reflected in genomic diversity of Mucoromycotina.</title>
        <authorList>
            <person name="Muszewska A."/>
            <person name="Okrasinska A."/>
            <person name="Steczkiewicz K."/>
            <person name="Drgas O."/>
            <person name="Orlowska M."/>
            <person name="Perlinska-Lenart U."/>
            <person name="Aleksandrzak-Piekarczyk T."/>
            <person name="Szatraj K."/>
            <person name="Zielenkiewicz U."/>
            <person name="Pilsyk S."/>
            <person name="Malc E."/>
            <person name="Mieczkowski P."/>
            <person name="Kruszewska J.S."/>
            <person name="Biernat P."/>
            <person name="Pawlowska J."/>
        </authorList>
    </citation>
    <scope>NUCLEOTIDE SEQUENCE</scope>
    <source>
        <strain evidence="7">WA0000017839</strain>
    </source>
</reference>
<feature type="domain" description="C2H2-type" evidence="6">
    <location>
        <begin position="578"/>
        <end position="608"/>
    </location>
</feature>
<dbReference type="OrthoDB" id="342064at2759"/>
<evidence type="ECO:0000256" key="4">
    <source>
        <dbReference type="PROSITE-ProRule" id="PRU00042"/>
    </source>
</evidence>
<dbReference type="EMBL" id="JAEPRD010000133">
    <property type="protein sequence ID" value="KAG2197158.1"/>
    <property type="molecule type" value="Genomic_DNA"/>
</dbReference>
<feature type="region of interest" description="Disordered" evidence="5">
    <location>
        <begin position="1"/>
        <end position="104"/>
    </location>
</feature>
<dbReference type="GO" id="GO:0031053">
    <property type="term" value="P:primary miRNA processing"/>
    <property type="evidence" value="ECO:0007669"/>
    <property type="project" value="TreeGrafter"/>
</dbReference>
<keyword evidence="4" id="KW-0863">Zinc-finger</keyword>
<feature type="region of interest" description="Disordered" evidence="5">
    <location>
        <begin position="254"/>
        <end position="296"/>
    </location>
</feature>
<dbReference type="Proteomes" id="UP000603453">
    <property type="component" value="Unassembled WGS sequence"/>
</dbReference>
<dbReference type="InterPro" id="IPR039727">
    <property type="entry name" value="SE/Ars2"/>
</dbReference>
<protein>
    <recommendedName>
        <fullName evidence="6">C2H2-type domain-containing protein</fullName>
    </recommendedName>
</protein>
<dbReference type="GO" id="GO:0008270">
    <property type="term" value="F:zinc ion binding"/>
    <property type="evidence" value="ECO:0007669"/>
    <property type="project" value="UniProtKB-KW"/>
</dbReference>
<evidence type="ECO:0000256" key="5">
    <source>
        <dbReference type="SAM" id="MobiDB-lite"/>
    </source>
</evidence>
<evidence type="ECO:0000256" key="3">
    <source>
        <dbReference type="ARBA" id="ARBA00023242"/>
    </source>
</evidence>
<sequence length="749" mass="86361">MGYSEWSDEESSSRNHGRDKFRHERSVERDRAYGNDEYERYDRKKRGRRSPTPPEERRHKRRPSFSPPPMRNYQNSRPNRIERDMRNDPDTDHYIPNYERDGYVPGPRYGNKPEVVSNPPFAGPNNSGPGGFPMMDMMNPQMVNGGWGGNVGRFSIDPNQLDYLVPFKQFYDYTRRTATRRIDDEDMQKRYAHYKEKFAARQLAQFFVANKDKEWFQEKYHPKLSQPRYQDIKLRRKRYLNNFLKELENGDYDDVRFDNDGQGNLTPPPAEIDDSTTETDAPKPDESNSNDEYETRLVIKTVPPTIPREKILEMCNKVDGFDYLSLSEPGPNKKFHRIGWISFKEGTDMKKAFELMDNQKVDDFVFHLAMNRKDAVTTRVPRIAPDISNTTERLQKDLEQAKELALALEAILGEDIPDGLKAVEARAQMVISERVKPEEEDVKKEGSEDGKVDDEDNVDRWNLKKMLDMIIIYLRRVHMYCYYCGLECDSLEELNKKCCEPHCRATASNVIDEMNDPKQIAKNERGVAQWAKNLDQKISMKIHTPDDRELKRLGGRVLQSEIDDYVKEHVLKEHESKYKCQVGECSKAFKGFDYVEKHILSKHPEEIERIKGEVEYYNNYVCDPNHLIPSPNTNHLMNPLPNNMSFGQQAQPFMMAPGPGGPGNMRPPPLPMGGMHGAVAGTPWDQIPRIGFGADNAPAGWTTAVNAARRARIPGVMDPEDSLPKDPRQVKSYVDLDAPAEGDSNISFY</sequence>
<evidence type="ECO:0000313" key="8">
    <source>
        <dbReference type="Proteomes" id="UP000603453"/>
    </source>
</evidence>
<dbReference type="PANTHER" id="PTHR13165">
    <property type="entry name" value="ARSENITE-RESISTANCE PROTEIN 2"/>
    <property type="match status" value="1"/>
</dbReference>
<dbReference type="PROSITE" id="PS50157">
    <property type="entry name" value="ZINC_FINGER_C2H2_2"/>
    <property type="match status" value="1"/>
</dbReference>
<feature type="compositionally biased region" description="Basic and acidic residues" evidence="5">
    <location>
        <begin position="79"/>
        <end position="102"/>
    </location>
</feature>
<dbReference type="AlphaFoldDB" id="A0A8H7QSW9"/>
<keyword evidence="8" id="KW-1185">Reference proteome</keyword>
<dbReference type="PANTHER" id="PTHR13165:SF0">
    <property type="entry name" value="SERRATE RNA EFFECTOR MOLECULE HOMOLOG"/>
    <property type="match status" value="1"/>
</dbReference>
<dbReference type="SMART" id="SM01173">
    <property type="entry name" value="DUF4187"/>
    <property type="match status" value="1"/>
</dbReference>
<dbReference type="InterPro" id="IPR021933">
    <property type="entry name" value="SERRATE/Ars2_N"/>
</dbReference>
<dbReference type="GO" id="GO:0016604">
    <property type="term" value="C:nuclear body"/>
    <property type="evidence" value="ECO:0007669"/>
    <property type="project" value="TreeGrafter"/>
</dbReference>
<dbReference type="Pfam" id="PF12066">
    <property type="entry name" value="SERRATE_Ars2_N"/>
    <property type="match status" value="1"/>
</dbReference>
<feature type="region of interest" description="Disordered" evidence="5">
    <location>
        <begin position="715"/>
        <end position="749"/>
    </location>
</feature>
<comment type="similarity">
    <text evidence="2">Belongs to the ARS2 family.</text>
</comment>
<evidence type="ECO:0000256" key="1">
    <source>
        <dbReference type="ARBA" id="ARBA00004123"/>
    </source>
</evidence>
<dbReference type="InterPro" id="IPR025239">
    <property type="entry name" value="DUF4187"/>
</dbReference>
<dbReference type="PROSITE" id="PS00028">
    <property type="entry name" value="ZINC_FINGER_C2H2_1"/>
    <property type="match status" value="1"/>
</dbReference>
<dbReference type="SUPFAM" id="SSF54928">
    <property type="entry name" value="RNA-binding domain, RBD"/>
    <property type="match status" value="1"/>
</dbReference>
<dbReference type="Pfam" id="PF13821">
    <property type="entry name" value="DUF4187"/>
    <property type="match status" value="1"/>
</dbReference>
<evidence type="ECO:0000259" key="6">
    <source>
        <dbReference type="PROSITE" id="PS50157"/>
    </source>
</evidence>
<accession>A0A8H7QSW9</accession>
<feature type="compositionally biased region" description="Basic and acidic residues" evidence="5">
    <location>
        <begin position="11"/>
        <end position="42"/>
    </location>
</feature>
<gene>
    <name evidence="7" type="ORF">INT47_009465</name>
</gene>
<organism evidence="7 8">
    <name type="scientific">Mucor saturninus</name>
    <dbReference type="NCBI Taxonomy" id="64648"/>
    <lineage>
        <taxon>Eukaryota</taxon>
        <taxon>Fungi</taxon>
        <taxon>Fungi incertae sedis</taxon>
        <taxon>Mucoromycota</taxon>
        <taxon>Mucoromycotina</taxon>
        <taxon>Mucoromycetes</taxon>
        <taxon>Mucorales</taxon>
        <taxon>Mucorineae</taxon>
        <taxon>Mucoraceae</taxon>
        <taxon>Mucor</taxon>
    </lineage>
</organism>
<dbReference type="Pfam" id="PF04959">
    <property type="entry name" value="ARS2"/>
    <property type="match status" value="1"/>
</dbReference>
<proteinExistence type="inferred from homology"/>
<keyword evidence="4" id="KW-0479">Metal-binding</keyword>
<evidence type="ECO:0000313" key="7">
    <source>
        <dbReference type="EMBL" id="KAG2197158.1"/>
    </source>
</evidence>
<evidence type="ECO:0000256" key="2">
    <source>
        <dbReference type="ARBA" id="ARBA00005407"/>
    </source>
</evidence>
<keyword evidence="3" id="KW-0539">Nucleus</keyword>
<keyword evidence="4" id="KW-0862">Zinc</keyword>